<keyword evidence="1" id="KW-1133">Transmembrane helix</keyword>
<keyword evidence="1" id="KW-0472">Membrane</keyword>
<dbReference type="EMBL" id="KZ501992">
    <property type="protein sequence ID" value="PKU85163.1"/>
    <property type="molecule type" value="Genomic_DNA"/>
</dbReference>
<keyword evidence="3" id="KW-1185">Reference proteome</keyword>
<sequence>MADPEVDHGLVLNSQGEVDIIRSPFFDPGFGAEATVKEYVDRILPHLAEFIDEQKFLEEWKITRRLPVSPPPATNLSTKVLGAIFLVVISFFIGLVFLR</sequence>
<evidence type="ECO:0000313" key="3">
    <source>
        <dbReference type="Proteomes" id="UP000233837"/>
    </source>
</evidence>
<keyword evidence="1" id="KW-0812">Transmembrane</keyword>
<dbReference type="Proteomes" id="UP000233837">
    <property type="component" value="Unassembled WGS sequence"/>
</dbReference>
<evidence type="ECO:0000256" key="1">
    <source>
        <dbReference type="SAM" id="Phobius"/>
    </source>
</evidence>
<reference evidence="2 3" key="1">
    <citation type="journal article" date="2016" name="Sci. Rep.">
        <title>The Dendrobium catenatum Lindl. genome sequence provides insights into polysaccharide synthase, floral development and adaptive evolution.</title>
        <authorList>
            <person name="Zhang G.Q."/>
            <person name="Xu Q."/>
            <person name="Bian C."/>
            <person name="Tsai W.C."/>
            <person name="Yeh C.M."/>
            <person name="Liu K.W."/>
            <person name="Yoshida K."/>
            <person name="Zhang L.S."/>
            <person name="Chang S.B."/>
            <person name="Chen F."/>
            <person name="Shi Y."/>
            <person name="Su Y.Y."/>
            <person name="Zhang Y.Q."/>
            <person name="Chen L.J."/>
            <person name="Yin Y."/>
            <person name="Lin M."/>
            <person name="Huang H."/>
            <person name="Deng H."/>
            <person name="Wang Z.W."/>
            <person name="Zhu S.L."/>
            <person name="Zhao X."/>
            <person name="Deng C."/>
            <person name="Niu S.C."/>
            <person name="Huang J."/>
            <person name="Wang M."/>
            <person name="Liu G.H."/>
            <person name="Yang H.J."/>
            <person name="Xiao X.J."/>
            <person name="Hsiao Y.Y."/>
            <person name="Wu W.L."/>
            <person name="Chen Y.Y."/>
            <person name="Mitsuda N."/>
            <person name="Ohme-Takagi M."/>
            <person name="Luo Y.B."/>
            <person name="Van de Peer Y."/>
            <person name="Liu Z.J."/>
        </authorList>
    </citation>
    <scope>NUCLEOTIDE SEQUENCE [LARGE SCALE GENOMIC DNA]</scope>
    <source>
        <tissue evidence="2">The whole plant</tissue>
    </source>
</reference>
<protein>
    <submittedName>
        <fullName evidence="2">Uncharacterized protein</fullName>
    </submittedName>
</protein>
<dbReference type="AlphaFoldDB" id="A0A2I0XB76"/>
<organism evidence="2 3">
    <name type="scientific">Dendrobium catenatum</name>
    <dbReference type="NCBI Taxonomy" id="906689"/>
    <lineage>
        <taxon>Eukaryota</taxon>
        <taxon>Viridiplantae</taxon>
        <taxon>Streptophyta</taxon>
        <taxon>Embryophyta</taxon>
        <taxon>Tracheophyta</taxon>
        <taxon>Spermatophyta</taxon>
        <taxon>Magnoliopsida</taxon>
        <taxon>Liliopsida</taxon>
        <taxon>Asparagales</taxon>
        <taxon>Orchidaceae</taxon>
        <taxon>Epidendroideae</taxon>
        <taxon>Malaxideae</taxon>
        <taxon>Dendrobiinae</taxon>
        <taxon>Dendrobium</taxon>
    </lineage>
</organism>
<accession>A0A2I0XB76</accession>
<name>A0A2I0XB76_9ASPA</name>
<evidence type="ECO:0000313" key="2">
    <source>
        <dbReference type="EMBL" id="PKU85163.1"/>
    </source>
</evidence>
<feature type="transmembrane region" description="Helical" evidence="1">
    <location>
        <begin position="80"/>
        <end position="98"/>
    </location>
</feature>
<gene>
    <name evidence="2" type="ORF">MA16_Dca025216</name>
</gene>
<reference evidence="2 3" key="2">
    <citation type="journal article" date="2017" name="Nature">
        <title>The Apostasia genome and the evolution of orchids.</title>
        <authorList>
            <person name="Zhang G.Q."/>
            <person name="Liu K.W."/>
            <person name="Li Z."/>
            <person name="Lohaus R."/>
            <person name="Hsiao Y.Y."/>
            <person name="Niu S.C."/>
            <person name="Wang J.Y."/>
            <person name="Lin Y.C."/>
            <person name="Xu Q."/>
            <person name="Chen L.J."/>
            <person name="Yoshida K."/>
            <person name="Fujiwara S."/>
            <person name="Wang Z.W."/>
            <person name="Zhang Y.Q."/>
            <person name="Mitsuda N."/>
            <person name="Wang M."/>
            <person name="Liu G.H."/>
            <person name="Pecoraro L."/>
            <person name="Huang H.X."/>
            <person name="Xiao X.J."/>
            <person name="Lin M."/>
            <person name="Wu X.Y."/>
            <person name="Wu W.L."/>
            <person name="Chen Y.Y."/>
            <person name="Chang S.B."/>
            <person name="Sakamoto S."/>
            <person name="Ohme-Takagi M."/>
            <person name="Yagi M."/>
            <person name="Zeng S.J."/>
            <person name="Shen C.Y."/>
            <person name="Yeh C.M."/>
            <person name="Luo Y.B."/>
            <person name="Tsai W.C."/>
            <person name="Van de Peer Y."/>
            <person name="Liu Z.J."/>
        </authorList>
    </citation>
    <scope>NUCLEOTIDE SEQUENCE [LARGE SCALE GENOMIC DNA]</scope>
    <source>
        <tissue evidence="2">The whole plant</tissue>
    </source>
</reference>
<proteinExistence type="predicted"/>